<dbReference type="EMBL" id="GL379786">
    <property type="protein sequence ID" value="EGT29937.1"/>
    <property type="molecule type" value="Genomic_DNA"/>
</dbReference>
<dbReference type="HOGENOM" id="CLU_1733068_0_0_1"/>
<sequence>MQSNFSIVALAALGNCEVDYYSTFLEMMQTNITSEKPIQGQKNVYVHYDNFYEKDRFNRSFITCKDSSYGSLRCYVPSSKIIPTCQIERKTNQLKYSCEHLEETAKTRCGEECVFENSSSTYCCCTRNRCNFKFGVATKNINLLDTLFVTP</sequence>
<dbReference type="AlphaFoldDB" id="G0M7G8"/>
<organism evidence="2">
    <name type="scientific">Caenorhabditis brenneri</name>
    <name type="common">Nematode worm</name>
    <dbReference type="NCBI Taxonomy" id="135651"/>
    <lineage>
        <taxon>Eukaryota</taxon>
        <taxon>Metazoa</taxon>
        <taxon>Ecdysozoa</taxon>
        <taxon>Nematoda</taxon>
        <taxon>Chromadorea</taxon>
        <taxon>Rhabditida</taxon>
        <taxon>Rhabditina</taxon>
        <taxon>Rhabditomorpha</taxon>
        <taxon>Rhabditoidea</taxon>
        <taxon>Rhabditidae</taxon>
        <taxon>Peloderinae</taxon>
        <taxon>Caenorhabditis</taxon>
    </lineage>
</organism>
<evidence type="ECO:0000313" key="1">
    <source>
        <dbReference type="EMBL" id="EGT29937.1"/>
    </source>
</evidence>
<dbReference type="Proteomes" id="UP000008068">
    <property type="component" value="Unassembled WGS sequence"/>
</dbReference>
<protein>
    <submittedName>
        <fullName evidence="1">Uncharacterized protein</fullName>
    </submittedName>
</protein>
<gene>
    <name evidence="1" type="ORF">CAEBREN_19254</name>
</gene>
<name>G0M7G8_CAEBE</name>
<evidence type="ECO:0000313" key="2">
    <source>
        <dbReference type="Proteomes" id="UP000008068"/>
    </source>
</evidence>
<reference evidence="2" key="1">
    <citation type="submission" date="2011-07" db="EMBL/GenBank/DDBJ databases">
        <authorList>
            <consortium name="Caenorhabditis brenneri Sequencing and Analysis Consortium"/>
            <person name="Wilson R.K."/>
        </authorList>
    </citation>
    <scope>NUCLEOTIDE SEQUENCE [LARGE SCALE GENOMIC DNA]</scope>
    <source>
        <strain evidence="2">PB2801</strain>
    </source>
</reference>
<proteinExistence type="predicted"/>
<keyword evidence="2" id="KW-1185">Reference proteome</keyword>
<accession>G0M7G8</accession>
<dbReference type="InParanoid" id="G0M7G8"/>